<evidence type="ECO:0000313" key="4">
    <source>
        <dbReference type="Proteomes" id="UP001174694"/>
    </source>
</evidence>
<dbReference type="PANTHER" id="PTHR43591:SF10">
    <property type="entry name" value="ABC TRANSMEMBRANE TYPE-1 DOMAIN-CONTAINING PROTEIN-RELATED"/>
    <property type="match status" value="1"/>
</dbReference>
<dbReference type="Proteomes" id="UP001174694">
    <property type="component" value="Unassembled WGS sequence"/>
</dbReference>
<dbReference type="AlphaFoldDB" id="A0AA38VH18"/>
<evidence type="ECO:0000256" key="1">
    <source>
        <dbReference type="ARBA" id="ARBA00038158"/>
    </source>
</evidence>
<feature type="region of interest" description="Disordered" evidence="2">
    <location>
        <begin position="33"/>
        <end position="52"/>
    </location>
</feature>
<feature type="region of interest" description="Disordered" evidence="2">
    <location>
        <begin position="1"/>
        <end position="22"/>
    </location>
</feature>
<keyword evidence="3" id="KW-0489">Methyltransferase</keyword>
<evidence type="ECO:0000313" key="3">
    <source>
        <dbReference type="EMBL" id="KAJ9150724.1"/>
    </source>
</evidence>
<keyword evidence="3" id="KW-0808">Transferase</keyword>
<sequence length="354" mass="39329">MAGETSAAPVQETASTGILPGQHWEQVAQQVLPPEDGNRDADSALGADNTSSTASISSSIYHYRSILGRTYHSEVGRTQYWGANDDRQNETLDINHHVINLVLEGKDYLAPIGENVERVLDVGTGTGIWAIDFGDQMPGAQVIGTDISPIQPSWVPPNVKFEVEDCTQDWTFASNSFDYIHIRWLVGSIVDWTALFKEAYRCLKPGGYLESHDASSVMASDDGTVAEDSAMGQWSKLWVEAGRKMSQTFQVVEHDIQRKSMEAAGFVDIQEKLFKVPIGSWPADPKQKEIGQFVQLFLEEDLEGHLTFISNVILGWSAQQILVFAALLRREMRSNKSHAYYHQKAVWGRKPASA</sequence>
<proteinExistence type="inferred from homology"/>
<name>A0AA38VH18_9PEZI</name>
<gene>
    <name evidence="3" type="ORF">NKR23_g3360</name>
</gene>
<reference evidence="3" key="1">
    <citation type="submission" date="2022-07" db="EMBL/GenBank/DDBJ databases">
        <title>Fungi with potential for degradation of polypropylene.</title>
        <authorList>
            <person name="Gostincar C."/>
        </authorList>
    </citation>
    <scope>NUCLEOTIDE SEQUENCE</scope>
    <source>
        <strain evidence="3">EXF-13308</strain>
    </source>
</reference>
<protein>
    <submittedName>
        <fullName evidence="3">Methyltransferase domain-containing protein</fullName>
    </submittedName>
</protein>
<organism evidence="3 4">
    <name type="scientific">Pleurostoma richardsiae</name>
    <dbReference type="NCBI Taxonomy" id="41990"/>
    <lineage>
        <taxon>Eukaryota</taxon>
        <taxon>Fungi</taxon>
        <taxon>Dikarya</taxon>
        <taxon>Ascomycota</taxon>
        <taxon>Pezizomycotina</taxon>
        <taxon>Sordariomycetes</taxon>
        <taxon>Sordariomycetidae</taxon>
        <taxon>Calosphaeriales</taxon>
        <taxon>Pleurostomataceae</taxon>
        <taxon>Pleurostoma</taxon>
    </lineage>
</organism>
<comment type="caution">
    <text evidence="3">The sequence shown here is derived from an EMBL/GenBank/DDBJ whole genome shotgun (WGS) entry which is preliminary data.</text>
</comment>
<dbReference type="EMBL" id="JANBVO010000007">
    <property type="protein sequence ID" value="KAJ9150724.1"/>
    <property type="molecule type" value="Genomic_DNA"/>
</dbReference>
<comment type="similarity">
    <text evidence="1">Belongs to the methyltransferase superfamily. LaeA methyltransferase family.</text>
</comment>
<keyword evidence="4" id="KW-1185">Reference proteome</keyword>
<accession>A0AA38VH18</accession>
<dbReference type="PANTHER" id="PTHR43591">
    <property type="entry name" value="METHYLTRANSFERASE"/>
    <property type="match status" value="1"/>
</dbReference>
<dbReference type="GO" id="GO:0032259">
    <property type="term" value="P:methylation"/>
    <property type="evidence" value="ECO:0007669"/>
    <property type="project" value="UniProtKB-KW"/>
</dbReference>
<dbReference type="InterPro" id="IPR029063">
    <property type="entry name" value="SAM-dependent_MTases_sf"/>
</dbReference>
<dbReference type="CDD" id="cd02440">
    <property type="entry name" value="AdoMet_MTases"/>
    <property type="match status" value="1"/>
</dbReference>
<evidence type="ECO:0000256" key="2">
    <source>
        <dbReference type="SAM" id="MobiDB-lite"/>
    </source>
</evidence>
<dbReference type="GO" id="GO:0008168">
    <property type="term" value="F:methyltransferase activity"/>
    <property type="evidence" value="ECO:0007669"/>
    <property type="project" value="UniProtKB-KW"/>
</dbReference>
<dbReference type="SUPFAM" id="SSF53335">
    <property type="entry name" value="S-adenosyl-L-methionine-dependent methyltransferases"/>
    <property type="match status" value="1"/>
</dbReference>
<dbReference type="Pfam" id="PF13489">
    <property type="entry name" value="Methyltransf_23"/>
    <property type="match status" value="1"/>
</dbReference>
<dbReference type="Gene3D" id="3.40.50.150">
    <property type="entry name" value="Vaccinia Virus protein VP39"/>
    <property type="match status" value="1"/>
</dbReference>